<evidence type="ECO:0000256" key="2">
    <source>
        <dbReference type="ARBA" id="ARBA00022723"/>
    </source>
</evidence>
<dbReference type="OrthoDB" id="4456959at2759"/>
<evidence type="ECO:0000313" key="8">
    <source>
        <dbReference type="EMBL" id="ETS86076.1"/>
    </source>
</evidence>
<dbReference type="HOGENOM" id="CLU_009941_1_0_1"/>
<protein>
    <recommendedName>
        <fullName evidence="7">Xylanolytic transcriptional activator regulatory domain-containing protein</fullName>
    </recommendedName>
</protein>
<organism evidence="8 9">
    <name type="scientific">Pestalotiopsis fici (strain W106-1 / CGMCC3.15140)</name>
    <dbReference type="NCBI Taxonomy" id="1229662"/>
    <lineage>
        <taxon>Eukaryota</taxon>
        <taxon>Fungi</taxon>
        <taxon>Dikarya</taxon>
        <taxon>Ascomycota</taxon>
        <taxon>Pezizomycotina</taxon>
        <taxon>Sordariomycetes</taxon>
        <taxon>Xylariomycetidae</taxon>
        <taxon>Amphisphaeriales</taxon>
        <taxon>Sporocadaceae</taxon>
        <taxon>Pestalotiopsis</taxon>
    </lineage>
</organism>
<proteinExistence type="predicted"/>
<feature type="compositionally biased region" description="Basic and acidic residues" evidence="6">
    <location>
        <begin position="109"/>
        <end position="118"/>
    </location>
</feature>
<dbReference type="GO" id="GO:0003677">
    <property type="term" value="F:DNA binding"/>
    <property type="evidence" value="ECO:0007669"/>
    <property type="project" value="InterPro"/>
</dbReference>
<evidence type="ECO:0000256" key="5">
    <source>
        <dbReference type="ARBA" id="ARBA00023242"/>
    </source>
</evidence>
<dbReference type="GeneID" id="19269114"/>
<gene>
    <name evidence="8" type="ORF">PFICI_04101</name>
</gene>
<dbReference type="PANTHER" id="PTHR47338">
    <property type="entry name" value="ZN(II)2CYS6 TRANSCRIPTION FACTOR (EUROFUNG)-RELATED"/>
    <property type="match status" value="1"/>
</dbReference>
<evidence type="ECO:0000256" key="1">
    <source>
        <dbReference type="ARBA" id="ARBA00004123"/>
    </source>
</evidence>
<dbReference type="KEGG" id="pfy:PFICI_04101"/>
<dbReference type="InParanoid" id="W3XLD3"/>
<dbReference type="eggNOG" id="ENOG502SK3B">
    <property type="taxonomic scope" value="Eukaryota"/>
</dbReference>
<dbReference type="GO" id="GO:0000981">
    <property type="term" value="F:DNA-binding transcription factor activity, RNA polymerase II-specific"/>
    <property type="evidence" value="ECO:0007669"/>
    <property type="project" value="InterPro"/>
</dbReference>
<keyword evidence="3" id="KW-0805">Transcription regulation</keyword>
<dbReference type="SMART" id="SM00906">
    <property type="entry name" value="Fungal_trans"/>
    <property type="match status" value="1"/>
</dbReference>
<dbReference type="AlphaFoldDB" id="W3XLD3"/>
<dbReference type="InterPro" id="IPR007219">
    <property type="entry name" value="XnlR_reg_dom"/>
</dbReference>
<evidence type="ECO:0000256" key="3">
    <source>
        <dbReference type="ARBA" id="ARBA00023015"/>
    </source>
</evidence>
<sequence length="751" mass="84013">MVQEEVTKARRVKRVAKRRQNARVHGHALTAPDTKAKPGMRTGAIENLNQRLVSLEKMFLGQGVLWQQVWKCLDSVSSQKHHDFTDDGASLPEYTAQLKASLSALHSDNKEHTLRADEPASLPKRRKLNGESDFQRSDPFWMKDGELCLPQDLVDSLVEIYFLRIQPWIPILHVRLFPEAMKVPLERRKMKTIFHAIASLCVRFSDDPRLASPDIRSRLGKQCRQAVILESMESFSVENLQALIICAFDMIGSGRGPSAWSIVGSIARTVEHLQLNVEEEDRYHYGPDKKALITRIAFLPPCVNWAAAEGRRRVFWNVFLMDRFCSIATGWNMSLKSTEVKRRLPCEGALWEAGEPLSIPTPYFGTVEGPTGENSDPLGVIAADEETSSLGAFSYCIEATESLGLVTTFFQEKSMDIHNPQALRLWLIRFKQLDLRLMQWKIFLPVRWREACAVNADGNMDPNLTLAHITHNTAVVLLHQSIAYPTLEWQSSPIRLPSSSSAETCLAAAREVGIIAQKFLRSAGFVTNPQFAFCLFICGRMLLAHSATYNMNLIQEFESLLGSLWEIARRWNGPHVSDTAPSPDDNLASKLAHRLFKARQLGPHDLDLTQSAFVDNETQTSRVRFTGSLTGQSPDQTLGVGIASPTKNCHYPMAPAVSTEGQGTPPDMISLAFPPLPMAFQVPSASQTAMHSPNINSLEHYPNQSAEAYAQQYPVGFEDLHSLLEDPFLPNQRVSVFSHPIMADEMESMGQ</sequence>
<dbReference type="Pfam" id="PF04082">
    <property type="entry name" value="Fungal_trans"/>
    <property type="match status" value="1"/>
</dbReference>
<evidence type="ECO:0000256" key="6">
    <source>
        <dbReference type="SAM" id="MobiDB-lite"/>
    </source>
</evidence>
<evidence type="ECO:0000259" key="7">
    <source>
        <dbReference type="SMART" id="SM00906"/>
    </source>
</evidence>
<feature type="domain" description="Xylanolytic transcriptional activator regulatory" evidence="7">
    <location>
        <begin position="259"/>
        <end position="351"/>
    </location>
</feature>
<dbReference type="InterPro" id="IPR050815">
    <property type="entry name" value="TF_fung"/>
</dbReference>
<dbReference type="GO" id="GO:0008270">
    <property type="term" value="F:zinc ion binding"/>
    <property type="evidence" value="ECO:0007669"/>
    <property type="project" value="InterPro"/>
</dbReference>
<keyword evidence="4" id="KW-0804">Transcription</keyword>
<accession>W3XLD3</accession>
<feature type="region of interest" description="Disordered" evidence="6">
    <location>
        <begin position="109"/>
        <end position="131"/>
    </location>
</feature>
<evidence type="ECO:0000313" key="9">
    <source>
        <dbReference type="Proteomes" id="UP000030651"/>
    </source>
</evidence>
<name>W3XLD3_PESFW</name>
<keyword evidence="5" id="KW-0539">Nucleus</keyword>
<dbReference type="OMA" id="CEGALWQ"/>
<comment type="subcellular location">
    <subcellularLocation>
        <location evidence="1">Nucleus</location>
    </subcellularLocation>
</comment>
<dbReference type="PANTHER" id="PTHR47338:SF23">
    <property type="entry name" value="ZN(II)2CYS6 TRANSCRIPTION FACTOR (EUROFUNG)"/>
    <property type="match status" value="1"/>
</dbReference>
<dbReference type="GO" id="GO:0005634">
    <property type="term" value="C:nucleus"/>
    <property type="evidence" value="ECO:0007669"/>
    <property type="project" value="UniProtKB-SubCell"/>
</dbReference>
<dbReference type="RefSeq" id="XP_007830873.1">
    <property type="nucleotide sequence ID" value="XM_007832682.1"/>
</dbReference>
<dbReference type="EMBL" id="KI912110">
    <property type="protein sequence ID" value="ETS86076.1"/>
    <property type="molecule type" value="Genomic_DNA"/>
</dbReference>
<reference evidence="9" key="1">
    <citation type="journal article" date="2015" name="BMC Genomics">
        <title>Genomic and transcriptomic analysis of the endophytic fungus Pestalotiopsis fici reveals its lifestyle and high potential for synthesis of natural products.</title>
        <authorList>
            <person name="Wang X."/>
            <person name="Zhang X."/>
            <person name="Liu L."/>
            <person name="Xiang M."/>
            <person name="Wang W."/>
            <person name="Sun X."/>
            <person name="Che Y."/>
            <person name="Guo L."/>
            <person name="Liu G."/>
            <person name="Guo L."/>
            <person name="Wang C."/>
            <person name="Yin W.B."/>
            <person name="Stadler M."/>
            <person name="Zhang X."/>
            <person name="Liu X."/>
        </authorList>
    </citation>
    <scope>NUCLEOTIDE SEQUENCE [LARGE SCALE GENOMIC DNA]</scope>
    <source>
        <strain evidence="9">W106-1 / CGMCC3.15140</strain>
    </source>
</reference>
<evidence type="ECO:0000256" key="4">
    <source>
        <dbReference type="ARBA" id="ARBA00023163"/>
    </source>
</evidence>
<keyword evidence="2" id="KW-0479">Metal-binding</keyword>
<dbReference type="CDD" id="cd12148">
    <property type="entry name" value="fungal_TF_MHR"/>
    <property type="match status" value="1"/>
</dbReference>
<dbReference type="Proteomes" id="UP000030651">
    <property type="component" value="Unassembled WGS sequence"/>
</dbReference>
<dbReference type="GO" id="GO:0006351">
    <property type="term" value="P:DNA-templated transcription"/>
    <property type="evidence" value="ECO:0007669"/>
    <property type="project" value="InterPro"/>
</dbReference>
<keyword evidence="9" id="KW-1185">Reference proteome</keyword>